<comment type="caution">
    <text evidence="7">The sequence shown here is derived from an EMBL/GenBank/DDBJ whole genome shotgun (WGS) entry which is preliminary data.</text>
</comment>
<dbReference type="PANTHER" id="PTHR45663">
    <property type="entry name" value="GEO12009P1"/>
    <property type="match status" value="1"/>
</dbReference>
<dbReference type="InterPro" id="IPR013766">
    <property type="entry name" value="Thioredoxin_domain"/>
</dbReference>
<dbReference type="InterPro" id="IPR036249">
    <property type="entry name" value="Thioredoxin-like_sf"/>
</dbReference>
<dbReference type="PRINTS" id="PR00421">
    <property type="entry name" value="THIOREDOXIN"/>
</dbReference>
<dbReference type="FunFam" id="3.40.30.10:FF:000001">
    <property type="entry name" value="Thioredoxin"/>
    <property type="match status" value="1"/>
</dbReference>
<dbReference type="Proteomes" id="UP001552299">
    <property type="component" value="Unassembled WGS sequence"/>
</dbReference>
<keyword evidence="8" id="KW-1185">Reference proteome</keyword>
<protein>
    <recommendedName>
        <fullName evidence="6">Thioredoxin domain-containing protein</fullName>
    </recommendedName>
</protein>
<evidence type="ECO:0000256" key="2">
    <source>
        <dbReference type="ARBA" id="ARBA00022946"/>
    </source>
</evidence>
<accession>A0ABD0UAL1</accession>
<dbReference type="Gene3D" id="3.40.30.10">
    <property type="entry name" value="Glutaredoxin"/>
    <property type="match status" value="1"/>
</dbReference>
<reference evidence="7 8" key="1">
    <citation type="journal article" date="2024" name="Plant Biotechnol. J.">
        <title>Dendrobium thyrsiflorum genome and its molecular insights into genes involved in important horticultural traits.</title>
        <authorList>
            <person name="Chen B."/>
            <person name="Wang J.Y."/>
            <person name="Zheng P.J."/>
            <person name="Li K.L."/>
            <person name="Liang Y.M."/>
            <person name="Chen X.F."/>
            <person name="Zhang C."/>
            <person name="Zhao X."/>
            <person name="He X."/>
            <person name="Zhang G.Q."/>
            <person name="Liu Z.J."/>
            <person name="Xu Q."/>
        </authorList>
    </citation>
    <scope>NUCLEOTIDE SEQUENCE [LARGE SCALE GENOMIC DNA]</scope>
    <source>
        <strain evidence="7">GZMU011</strain>
    </source>
</reference>
<evidence type="ECO:0000259" key="6">
    <source>
        <dbReference type="PROSITE" id="PS51352"/>
    </source>
</evidence>
<sequence>MANEPSVSLSHQRIQTHLPNSFLTGLRPVDACRTLYHLTGSFLSVEVKRRRTNFSSISGKFSCSLANGRKLALKELLIYRKSNRQYGFRPSLRNTCSLLMSTLYLSTGHPWTVHDATIYVVLVDSKYCYGSGFSGKDSLSSLSQISNSCARELVDQNVMNVEDEKDDAEVVTACSWNELVLSSDVPVVVEFWTSWCGPCKMVSRLMNELANDYSGRIRCFRINADDYPQVAASNGVERIPTILVFKDAEKLERITGTLPKSVYVAAIQKSLSE</sequence>
<name>A0ABD0UAL1_DENTH</name>
<dbReference type="CDD" id="cd02947">
    <property type="entry name" value="TRX_family"/>
    <property type="match status" value="1"/>
</dbReference>
<evidence type="ECO:0000313" key="8">
    <source>
        <dbReference type="Proteomes" id="UP001552299"/>
    </source>
</evidence>
<keyword evidence="4" id="KW-1015">Disulfide bond</keyword>
<proteinExistence type="predicted"/>
<dbReference type="Pfam" id="PF00085">
    <property type="entry name" value="Thioredoxin"/>
    <property type="match status" value="1"/>
</dbReference>
<organism evidence="7 8">
    <name type="scientific">Dendrobium thyrsiflorum</name>
    <name type="common">Pinecone-like raceme dendrobium</name>
    <name type="synonym">Orchid</name>
    <dbReference type="NCBI Taxonomy" id="117978"/>
    <lineage>
        <taxon>Eukaryota</taxon>
        <taxon>Viridiplantae</taxon>
        <taxon>Streptophyta</taxon>
        <taxon>Embryophyta</taxon>
        <taxon>Tracheophyta</taxon>
        <taxon>Spermatophyta</taxon>
        <taxon>Magnoliopsida</taxon>
        <taxon>Liliopsida</taxon>
        <taxon>Asparagales</taxon>
        <taxon>Orchidaceae</taxon>
        <taxon>Epidendroideae</taxon>
        <taxon>Malaxideae</taxon>
        <taxon>Dendrobiinae</taxon>
        <taxon>Dendrobium</taxon>
    </lineage>
</organism>
<evidence type="ECO:0000256" key="3">
    <source>
        <dbReference type="ARBA" id="ARBA00022982"/>
    </source>
</evidence>
<keyword evidence="2" id="KW-0809">Transit peptide</keyword>
<evidence type="ECO:0000256" key="5">
    <source>
        <dbReference type="ARBA" id="ARBA00023284"/>
    </source>
</evidence>
<feature type="domain" description="Thioredoxin" evidence="6">
    <location>
        <begin position="152"/>
        <end position="273"/>
    </location>
</feature>
<keyword evidence="5" id="KW-0676">Redox-active center</keyword>
<evidence type="ECO:0000256" key="1">
    <source>
        <dbReference type="ARBA" id="ARBA00022448"/>
    </source>
</evidence>
<gene>
    <name evidence="7" type="ORF">M5K25_020697</name>
</gene>
<dbReference type="SUPFAM" id="SSF52833">
    <property type="entry name" value="Thioredoxin-like"/>
    <property type="match status" value="1"/>
</dbReference>
<dbReference type="EMBL" id="JANQDX010000016">
    <property type="protein sequence ID" value="KAL0909799.1"/>
    <property type="molecule type" value="Genomic_DNA"/>
</dbReference>
<keyword evidence="1" id="KW-0813">Transport</keyword>
<evidence type="ECO:0000313" key="7">
    <source>
        <dbReference type="EMBL" id="KAL0909799.1"/>
    </source>
</evidence>
<dbReference type="PANTHER" id="PTHR45663:SF21">
    <property type="entry name" value="THIOREDOXIN M3, CHLOROPLASTIC"/>
    <property type="match status" value="1"/>
</dbReference>
<dbReference type="GO" id="GO:0140096">
    <property type="term" value="F:catalytic activity, acting on a protein"/>
    <property type="evidence" value="ECO:0007669"/>
    <property type="project" value="UniProtKB-ARBA"/>
</dbReference>
<evidence type="ECO:0000256" key="4">
    <source>
        <dbReference type="ARBA" id="ARBA00023157"/>
    </source>
</evidence>
<dbReference type="AlphaFoldDB" id="A0ABD0UAL1"/>
<keyword evidence="3" id="KW-0249">Electron transport</keyword>
<dbReference type="PROSITE" id="PS51352">
    <property type="entry name" value="THIOREDOXIN_2"/>
    <property type="match status" value="1"/>
</dbReference>
<dbReference type="InterPro" id="IPR017937">
    <property type="entry name" value="Thioredoxin_CS"/>
</dbReference>
<dbReference type="PROSITE" id="PS00194">
    <property type="entry name" value="THIOREDOXIN_1"/>
    <property type="match status" value="1"/>
</dbReference>